<accession>A0A8C5Y325</accession>
<reference evidence="5" key="2">
    <citation type="submission" date="2025-08" db="UniProtKB">
        <authorList>
            <consortium name="Ensembl"/>
        </authorList>
    </citation>
    <scope>IDENTIFICATION</scope>
</reference>
<feature type="coiled-coil region" evidence="2">
    <location>
        <begin position="313"/>
        <end position="340"/>
    </location>
</feature>
<dbReference type="InterPro" id="IPR032755">
    <property type="entry name" value="TSNAXIP1_N"/>
</dbReference>
<dbReference type="PANTHER" id="PTHR34916:SF1">
    <property type="entry name" value="GI:13385330"/>
    <property type="match status" value="1"/>
</dbReference>
<name>A0A8C5Y325_MICMU</name>
<dbReference type="GeneTree" id="ENSGT00390000009877"/>
<proteinExistence type="predicted"/>
<sequence>MAKHRDPECKWTVYLHWRHCETPGVNTLCNLRKLLNRLQRDHKEDVYLYTSGHLNPNKLYRPPETILQHWRNAQRPRQAPVPAAAGMPPPESKVAEMKEALVHFTLNTALVPNDAQSTRLFRYLHPQAAAPCASEEDLAPRTAPAGKEETEGVGDGSPGPPQRRREELTVPDLKVLRYKCYRHVSSYLAGITKADRYKKFLDFQKDVLGKQDLLKHDFTGSAAAVCHERKLRQELQRVCTCDPQGLNRLQIFSDIFEDVCNSSLIFGDILKEIKDEYELYVAILLDSQPTAQYKTLLAQAQGLEKRPVKKADVQRAREELRVLVTAVKAALERNDKLRDELEAEEAPLLQACEEKQSSKQNVTDGVHLTLIEKVEKKRREILSKWEEMQALEKEIKTTLVHTGVSCIAENMIKSLENETIKLETSNKILSKKTKVSILRIFVCQ</sequence>
<organism evidence="5 6">
    <name type="scientific">Microcebus murinus</name>
    <name type="common">Gray mouse lemur</name>
    <name type="synonym">Lemur murinus</name>
    <dbReference type="NCBI Taxonomy" id="30608"/>
    <lineage>
        <taxon>Eukaryota</taxon>
        <taxon>Metazoa</taxon>
        <taxon>Chordata</taxon>
        <taxon>Craniata</taxon>
        <taxon>Vertebrata</taxon>
        <taxon>Euteleostomi</taxon>
        <taxon>Mammalia</taxon>
        <taxon>Eutheria</taxon>
        <taxon>Euarchontoglires</taxon>
        <taxon>Primates</taxon>
        <taxon>Strepsirrhini</taxon>
        <taxon>Lemuriformes</taxon>
        <taxon>Cheirogaleidae</taxon>
        <taxon>Microcebus</taxon>
    </lineage>
</organism>
<dbReference type="AlphaFoldDB" id="A0A8C5Y325"/>
<dbReference type="Pfam" id="PF15739">
    <property type="entry name" value="TSNAXIP1_N"/>
    <property type="match status" value="1"/>
</dbReference>
<dbReference type="Proteomes" id="UP000694394">
    <property type="component" value="Chromosome 6"/>
</dbReference>
<feature type="region of interest" description="Disordered" evidence="3">
    <location>
        <begin position="132"/>
        <end position="168"/>
    </location>
</feature>
<evidence type="ECO:0000259" key="4">
    <source>
        <dbReference type="Pfam" id="PF15739"/>
    </source>
</evidence>
<evidence type="ECO:0000256" key="3">
    <source>
        <dbReference type="SAM" id="MobiDB-lite"/>
    </source>
</evidence>
<dbReference type="EMBL" id="ABDC03008688">
    <property type="status" value="NOT_ANNOTATED_CDS"/>
    <property type="molecule type" value="Genomic_DNA"/>
</dbReference>
<reference evidence="5" key="1">
    <citation type="submission" date="2016-12" db="EMBL/GenBank/DDBJ databases">
        <title>Mouse lemur reference genome and diversity panel.</title>
        <authorList>
            <person name="Harris R."/>
            <person name="Larsen P."/>
            <person name="Liu Y."/>
            <person name="Hughes D.S."/>
            <person name="Murali S."/>
            <person name="Raveendran M."/>
            <person name="Korchina V."/>
            <person name="Wang M."/>
            <person name="Jhangiani S."/>
            <person name="Bandaranaike D."/>
            <person name="Bellair M."/>
            <person name="Blankenburg K."/>
            <person name="Chao H."/>
            <person name="Dahdouli M."/>
            <person name="Dinh H."/>
            <person name="Doddapaneni H."/>
            <person name="English A."/>
            <person name="Firestine M."/>
            <person name="Gnanaolivu R."/>
            <person name="Gross S."/>
            <person name="Hernandez B."/>
            <person name="Javaid M."/>
            <person name="Jayaseelan J."/>
            <person name="Jones J."/>
            <person name="Khan Z."/>
            <person name="Kovar C."/>
            <person name="Kurapati P."/>
            <person name="Le B."/>
            <person name="Lee S."/>
            <person name="Li M."/>
            <person name="Mathew T."/>
            <person name="Narasimhan A."/>
            <person name="Ngo D."/>
            <person name="Nguyen L."/>
            <person name="Okwuonu G."/>
            <person name="Ongeri F."/>
            <person name="Osuji N."/>
            <person name="Pu L.-L."/>
            <person name="Puazo M."/>
            <person name="Quiroz J."/>
            <person name="Raj R."/>
            <person name="Rajbhandari K."/>
            <person name="Reid J.G."/>
            <person name="Santibanez J."/>
            <person name="Sexton D."/>
            <person name="Skinner E."/>
            <person name="Vee V."/>
            <person name="Weissenberger G."/>
            <person name="Wu Y."/>
            <person name="Xin Y."/>
            <person name="Han Y."/>
            <person name="Campbell C."/>
            <person name="Brown A."/>
            <person name="Sullivan B."/>
            <person name="Shelton J."/>
            <person name="Brown S."/>
            <person name="Dudchenko O."/>
            <person name="Machol I."/>
            <person name="Durand N."/>
            <person name="Shamim M."/>
            <person name="Lieberman A."/>
            <person name="Muzny D.M."/>
            <person name="Richards S."/>
            <person name="Yoder A."/>
            <person name="Worley K.C."/>
            <person name="Rogers J."/>
            <person name="Gibbs R.A."/>
        </authorList>
    </citation>
    <scope>NUCLEOTIDE SEQUENCE [LARGE SCALE GENOMIC DNA]</scope>
</reference>
<protein>
    <submittedName>
        <fullName evidence="5">Chromosome 6 open reading frame 118</fullName>
    </submittedName>
</protein>
<keyword evidence="1 2" id="KW-0175">Coiled coil</keyword>
<dbReference type="PANTHER" id="PTHR34916">
    <property type="entry name" value="GI:13385330"/>
    <property type="match status" value="1"/>
</dbReference>
<evidence type="ECO:0000313" key="6">
    <source>
        <dbReference type="Proteomes" id="UP000694394"/>
    </source>
</evidence>
<gene>
    <name evidence="5" type="primary">C6orf118</name>
    <name evidence="5" type="synonym">C6H6orf118</name>
</gene>
<keyword evidence="6" id="KW-1185">Reference proteome</keyword>
<reference evidence="5" key="3">
    <citation type="submission" date="2025-09" db="UniProtKB">
        <authorList>
            <consortium name="Ensembl"/>
        </authorList>
    </citation>
    <scope>IDENTIFICATION</scope>
</reference>
<feature type="domain" description="Translin-associated factor X-interacting protein 1 N-terminal" evidence="4">
    <location>
        <begin position="228"/>
        <end position="338"/>
    </location>
</feature>
<dbReference type="Ensembl" id="ENSMICT00000059384.1">
    <property type="protein sequence ID" value="ENSMICP00000045516.1"/>
    <property type="gene ID" value="ENSMICG00000046277.1"/>
</dbReference>
<evidence type="ECO:0000256" key="1">
    <source>
        <dbReference type="ARBA" id="ARBA00023054"/>
    </source>
</evidence>
<evidence type="ECO:0000313" key="5">
    <source>
        <dbReference type="Ensembl" id="ENSMICP00000045516.1"/>
    </source>
</evidence>
<evidence type="ECO:0000256" key="2">
    <source>
        <dbReference type="SAM" id="Coils"/>
    </source>
</evidence>